<evidence type="ECO:0000313" key="1">
    <source>
        <dbReference type="EMBL" id="KAI3700285.1"/>
    </source>
</evidence>
<dbReference type="EMBL" id="CM042016">
    <property type="protein sequence ID" value="KAI3700285.1"/>
    <property type="molecule type" value="Genomic_DNA"/>
</dbReference>
<gene>
    <name evidence="1" type="ORF">L2E82_44907</name>
</gene>
<evidence type="ECO:0000313" key="2">
    <source>
        <dbReference type="Proteomes" id="UP001055811"/>
    </source>
</evidence>
<proteinExistence type="predicted"/>
<organism evidence="1 2">
    <name type="scientific">Cichorium intybus</name>
    <name type="common">Chicory</name>
    <dbReference type="NCBI Taxonomy" id="13427"/>
    <lineage>
        <taxon>Eukaryota</taxon>
        <taxon>Viridiplantae</taxon>
        <taxon>Streptophyta</taxon>
        <taxon>Embryophyta</taxon>
        <taxon>Tracheophyta</taxon>
        <taxon>Spermatophyta</taxon>
        <taxon>Magnoliopsida</taxon>
        <taxon>eudicotyledons</taxon>
        <taxon>Gunneridae</taxon>
        <taxon>Pentapetalae</taxon>
        <taxon>asterids</taxon>
        <taxon>campanulids</taxon>
        <taxon>Asterales</taxon>
        <taxon>Asteraceae</taxon>
        <taxon>Cichorioideae</taxon>
        <taxon>Cichorieae</taxon>
        <taxon>Cichoriinae</taxon>
        <taxon>Cichorium</taxon>
    </lineage>
</organism>
<name>A0ACB8ZVY5_CICIN</name>
<comment type="caution">
    <text evidence="1">The sequence shown here is derived from an EMBL/GenBank/DDBJ whole genome shotgun (WGS) entry which is preliminary data.</text>
</comment>
<accession>A0ACB8ZVY5</accession>
<keyword evidence="2" id="KW-1185">Reference proteome</keyword>
<protein>
    <submittedName>
        <fullName evidence="1">Uncharacterized protein</fullName>
    </submittedName>
</protein>
<sequence>MFRSHQFCPGKGDVCLNSLHLIIFLQHFSSMLYCMYENYASNSPVFFLQKENHLSVQMDLNNRAKIFGKYYNNPNFGSR</sequence>
<dbReference type="Proteomes" id="UP001055811">
    <property type="component" value="Linkage Group LG08"/>
</dbReference>
<reference evidence="1 2" key="2">
    <citation type="journal article" date="2022" name="Mol. Ecol. Resour.">
        <title>The genomes of chicory, endive, great burdock and yacon provide insights into Asteraceae paleo-polyploidization history and plant inulin production.</title>
        <authorList>
            <person name="Fan W."/>
            <person name="Wang S."/>
            <person name="Wang H."/>
            <person name="Wang A."/>
            <person name="Jiang F."/>
            <person name="Liu H."/>
            <person name="Zhao H."/>
            <person name="Xu D."/>
            <person name="Zhang Y."/>
        </authorList>
    </citation>
    <scope>NUCLEOTIDE SEQUENCE [LARGE SCALE GENOMIC DNA]</scope>
    <source>
        <strain evidence="2">cv. Punajuju</strain>
        <tissue evidence="1">Leaves</tissue>
    </source>
</reference>
<reference evidence="2" key="1">
    <citation type="journal article" date="2022" name="Mol. Ecol. Resour.">
        <title>The genomes of chicory, endive, great burdock and yacon provide insights into Asteraceae palaeo-polyploidization history and plant inulin production.</title>
        <authorList>
            <person name="Fan W."/>
            <person name="Wang S."/>
            <person name="Wang H."/>
            <person name="Wang A."/>
            <person name="Jiang F."/>
            <person name="Liu H."/>
            <person name="Zhao H."/>
            <person name="Xu D."/>
            <person name="Zhang Y."/>
        </authorList>
    </citation>
    <scope>NUCLEOTIDE SEQUENCE [LARGE SCALE GENOMIC DNA]</scope>
    <source>
        <strain evidence="2">cv. Punajuju</strain>
    </source>
</reference>